<dbReference type="EMBL" id="NBSK02000006">
    <property type="protein sequence ID" value="KAJ0201177.1"/>
    <property type="molecule type" value="Genomic_DNA"/>
</dbReference>
<dbReference type="OrthoDB" id="185373at2759"/>
<dbReference type="AlphaFoldDB" id="A0A9R1VA38"/>
<evidence type="ECO:0000313" key="4">
    <source>
        <dbReference type="EMBL" id="KAJ0201177.1"/>
    </source>
</evidence>
<protein>
    <recommendedName>
        <fullName evidence="6">Pentacotripeptide-repeat region of PRORP domain-containing protein</fullName>
    </recommendedName>
</protein>
<gene>
    <name evidence="4" type="ORF">LSAT_V11C600336020</name>
</gene>
<keyword evidence="2" id="KW-0677">Repeat</keyword>
<feature type="repeat" description="PPR" evidence="3">
    <location>
        <begin position="526"/>
        <end position="560"/>
    </location>
</feature>
<keyword evidence="5" id="KW-1185">Reference proteome</keyword>
<dbReference type="NCBIfam" id="TIGR00756">
    <property type="entry name" value="PPR"/>
    <property type="match status" value="6"/>
</dbReference>
<feature type="repeat" description="PPR" evidence="3">
    <location>
        <begin position="680"/>
        <end position="714"/>
    </location>
</feature>
<comment type="similarity">
    <text evidence="1">Belongs to the PPR family. P subfamily.</text>
</comment>
<dbReference type="Proteomes" id="UP000235145">
    <property type="component" value="Unassembled WGS sequence"/>
</dbReference>
<reference evidence="4 5" key="1">
    <citation type="journal article" date="2017" name="Nat. Commun.">
        <title>Genome assembly with in vitro proximity ligation data and whole-genome triplication in lettuce.</title>
        <authorList>
            <person name="Reyes-Chin-Wo S."/>
            <person name="Wang Z."/>
            <person name="Yang X."/>
            <person name="Kozik A."/>
            <person name="Arikit S."/>
            <person name="Song C."/>
            <person name="Xia L."/>
            <person name="Froenicke L."/>
            <person name="Lavelle D.O."/>
            <person name="Truco M.J."/>
            <person name="Xia R."/>
            <person name="Zhu S."/>
            <person name="Xu C."/>
            <person name="Xu H."/>
            <person name="Xu X."/>
            <person name="Cox K."/>
            <person name="Korf I."/>
            <person name="Meyers B.C."/>
            <person name="Michelmore R.W."/>
        </authorList>
    </citation>
    <scope>NUCLEOTIDE SEQUENCE [LARGE SCALE GENOMIC DNA]</scope>
    <source>
        <strain evidence="5">cv. Salinas</strain>
        <tissue evidence="4">Seedlings</tissue>
    </source>
</reference>
<dbReference type="InterPro" id="IPR050872">
    <property type="entry name" value="PPR_P_subfamily"/>
</dbReference>
<dbReference type="Pfam" id="PF12854">
    <property type="entry name" value="PPR_1"/>
    <property type="match status" value="1"/>
</dbReference>
<dbReference type="PROSITE" id="PS51375">
    <property type="entry name" value="PPR"/>
    <property type="match status" value="8"/>
</dbReference>
<feature type="repeat" description="PPR" evidence="3">
    <location>
        <begin position="198"/>
        <end position="232"/>
    </location>
</feature>
<dbReference type="Gramene" id="rna-gnl|WGS:NBSK|LSAT_6X99620_mrna">
    <property type="protein sequence ID" value="cds-PLY67190.1"/>
    <property type="gene ID" value="gene-LSAT_6X99620"/>
</dbReference>
<name>A0A9R1VA38_LACSA</name>
<dbReference type="PANTHER" id="PTHR46128:SF66">
    <property type="entry name" value="PENTACOTRIPEPTIDE-REPEAT REGION OF PRORP DOMAIN-CONTAINING PROTEIN"/>
    <property type="match status" value="1"/>
</dbReference>
<evidence type="ECO:0008006" key="6">
    <source>
        <dbReference type="Google" id="ProtNLM"/>
    </source>
</evidence>
<dbReference type="InterPro" id="IPR011990">
    <property type="entry name" value="TPR-like_helical_dom_sf"/>
</dbReference>
<feature type="repeat" description="PPR" evidence="3">
    <location>
        <begin position="645"/>
        <end position="679"/>
    </location>
</feature>
<dbReference type="Gene3D" id="1.25.40.10">
    <property type="entry name" value="Tetratricopeptide repeat domain"/>
    <property type="match status" value="5"/>
</dbReference>
<evidence type="ECO:0000256" key="3">
    <source>
        <dbReference type="PROSITE-ProRule" id="PRU00708"/>
    </source>
</evidence>
<evidence type="ECO:0000313" key="5">
    <source>
        <dbReference type="Proteomes" id="UP000235145"/>
    </source>
</evidence>
<feature type="repeat" description="PPR" evidence="3">
    <location>
        <begin position="452"/>
        <end position="486"/>
    </location>
</feature>
<organism evidence="4 5">
    <name type="scientific">Lactuca sativa</name>
    <name type="common">Garden lettuce</name>
    <dbReference type="NCBI Taxonomy" id="4236"/>
    <lineage>
        <taxon>Eukaryota</taxon>
        <taxon>Viridiplantae</taxon>
        <taxon>Streptophyta</taxon>
        <taxon>Embryophyta</taxon>
        <taxon>Tracheophyta</taxon>
        <taxon>Spermatophyta</taxon>
        <taxon>Magnoliopsida</taxon>
        <taxon>eudicotyledons</taxon>
        <taxon>Gunneridae</taxon>
        <taxon>Pentapetalae</taxon>
        <taxon>asterids</taxon>
        <taxon>campanulids</taxon>
        <taxon>Asterales</taxon>
        <taxon>Asteraceae</taxon>
        <taxon>Cichorioideae</taxon>
        <taxon>Cichorieae</taxon>
        <taxon>Lactucinae</taxon>
        <taxon>Lactuca</taxon>
    </lineage>
</organism>
<dbReference type="PANTHER" id="PTHR46128">
    <property type="entry name" value="MITOCHONDRIAL GROUP I INTRON SPLICING FACTOR CCM1"/>
    <property type="match status" value="1"/>
</dbReference>
<evidence type="ECO:0000256" key="2">
    <source>
        <dbReference type="ARBA" id="ARBA00022737"/>
    </source>
</evidence>
<evidence type="ECO:0000256" key="1">
    <source>
        <dbReference type="ARBA" id="ARBA00007626"/>
    </source>
</evidence>
<dbReference type="InterPro" id="IPR002885">
    <property type="entry name" value="PPR_rpt"/>
</dbReference>
<dbReference type="Pfam" id="PF01535">
    <property type="entry name" value="PPR"/>
    <property type="match status" value="4"/>
</dbReference>
<dbReference type="Pfam" id="PF13041">
    <property type="entry name" value="PPR_2"/>
    <property type="match status" value="4"/>
</dbReference>
<feature type="repeat" description="PPR" evidence="3">
    <location>
        <begin position="344"/>
        <end position="378"/>
    </location>
</feature>
<comment type="caution">
    <text evidence="4">The sequence shown here is derived from an EMBL/GenBank/DDBJ whole genome shotgun (WGS) entry which is preliminary data.</text>
</comment>
<sequence>MFPPKFQLRSKAIRSNFCNRSNFALFFTHTISCDEERKEQQHLEESITNRSYWTRRIHKLCAIDRNVDEAITLVDRLCIHGYHLDSLNLSSIIHALCDSNRFAEAHRRFLSSLSCSSGNGFIIPDERTCNVIIARLLDWGKNPHVTLRLVHRIIAVKPHFVPSLMNFNRLINQLCSFSYVHSAHILFFHMKSLGHLPNEVSYTTLINGYSRIGELSFAHKLLDEMSESGVMPNSLTYSVLIRGALHVRNIELYTSLLQKLWTTMANENHDHIVNHAAFSNLIHALCQQGMFKSVFEIAEQMPQENNVNNAFAYAQMIDSLCLHGRHHGASRIVYMMMKRNYIPSLVSYNSIIHGLTKNGGYLRAYQLLEQGIEFNYTPSENTYKILIQCLCLQEHNLIKAKKLLDIMLNKKGVDKVRIYNIYIQSLCQMNKESSTELLNTLLIMLETKCHPDIVTLNTIINGFCKMGKLEDAMKVLEDMLMGKFNFCTPDSVTFTTIISGLLTFGRTKDAFNMLYKVMPEKGFHPSVITYNVVLRGLFNLGLVKESMDVFNSMRFGGVVANSKKVISDSDIDIDTDSDRLIDGSKKVMSRFEPDSDILTVRTNMWGPVADSTTHAIMIDGLCKCDCVDEAKVFWDDVIWPSGVHDNFVYSAMIKGLCGSGKFNEACDFVYELVDCGVRTNVVNYNILIEGGCKLGLKKEVYQILGEMRKNGVEPDSVTWRIIDKLHKQKKEWGSEDKINV</sequence>
<feature type="repeat" description="PPR" evidence="3">
    <location>
        <begin position="490"/>
        <end position="525"/>
    </location>
</feature>
<accession>A0A9R1VA38</accession>
<feature type="repeat" description="PPR" evidence="3">
    <location>
        <begin position="309"/>
        <end position="343"/>
    </location>
</feature>
<proteinExistence type="inferred from homology"/>